<dbReference type="STRING" id="1160497.A0A1L9VYH4"/>
<dbReference type="GeneID" id="34461550"/>
<dbReference type="VEuPathDB" id="FungiDB:ASPGLDRAFT_40875"/>
<evidence type="ECO:0000313" key="3">
    <source>
        <dbReference type="Proteomes" id="UP000184300"/>
    </source>
</evidence>
<dbReference type="RefSeq" id="XP_022405636.1">
    <property type="nucleotide sequence ID" value="XM_022545289.1"/>
</dbReference>
<feature type="region of interest" description="Disordered" evidence="1">
    <location>
        <begin position="1"/>
        <end position="51"/>
    </location>
</feature>
<reference evidence="3" key="1">
    <citation type="journal article" date="2017" name="Genome Biol.">
        <title>Comparative genomics reveals high biological diversity and specific adaptations in the industrially and medically important fungal genus Aspergillus.</title>
        <authorList>
            <person name="de Vries R.P."/>
            <person name="Riley R."/>
            <person name="Wiebenga A."/>
            <person name="Aguilar-Osorio G."/>
            <person name="Amillis S."/>
            <person name="Uchima C.A."/>
            <person name="Anderluh G."/>
            <person name="Asadollahi M."/>
            <person name="Askin M."/>
            <person name="Barry K."/>
            <person name="Battaglia E."/>
            <person name="Bayram O."/>
            <person name="Benocci T."/>
            <person name="Braus-Stromeyer S.A."/>
            <person name="Caldana C."/>
            <person name="Canovas D."/>
            <person name="Cerqueira G.C."/>
            <person name="Chen F."/>
            <person name="Chen W."/>
            <person name="Choi C."/>
            <person name="Clum A."/>
            <person name="Dos Santos R.A."/>
            <person name="Damasio A.R."/>
            <person name="Diallinas G."/>
            <person name="Emri T."/>
            <person name="Fekete E."/>
            <person name="Flipphi M."/>
            <person name="Freyberg S."/>
            <person name="Gallo A."/>
            <person name="Gournas C."/>
            <person name="Habgood R."/>
            <person name="Hainaut M."/>
            <person name="Harispe M.L."/>
            <person name="Henrissat B."/>
            <person name="Hilden K.S."/>
            <person name="Hope R."/>
            <person name="Hossain A."/>
            <person name="Karabika E."/>
            <person name="Karaffa L."/>
            <person name="Karanyi Z."/>
            <person name="Krasevec N."/>
            <person name="Kuo A."/>
            <person name="Kusch H."/>
            <person name="LaButti K."/>
            <person name="Lagendijk E.L."/>
            <person name="Lapidus A."/>
            <person name="Levasseur A."/>
            <person name="Lindquist E."/>
            <person name="Lipzen A."/>
            <person name="Logrieco A.F."/>
            <person name="MacCabe A."/>
            <person name="Maekelae M.R."/>
            <person name="Malavazi I."/>
            <person name="Melin P."/>
            <person name="Meyer V."/>
            <person name="Mielnichuk N."/>
            <person name="Miskei M."/>
            <person name="Molnar A.P."/>
            <person name="Mule G."/>
            <person name="Ngan C.Y."/>
            <person name="Orejas M."/>
            <person name="Orosz E."/>
            <person name="Ouedraogo J.P."/>
            <person name="Overkamp K.M."/>
            <person name="Park H.-S."/>
            <person name="Perrone G."/>
            <person name="Piumi F."/>
            <person name="Punt P.J."/>
            <person name="Ram A.F."/>
            <person name="Ramon A."/>
            <person name="Rauscher S."/>
            <person name="Record E."/>
            <person name="Riano-Pachon D.M."/>
            <person name="Robert V."/>
            <person name="Roehrig J."/>
            <person name="Ruller R."/>
            <person name="Salamov A."/>
            <person name="Salih N.S."/>
            <person name="Samson R.A."/>
            <person name="Sandor E."/>
            <person name="Sanguinetti M."/>
            <person name="Schuetze T."/>
            <person name="Sepcic K."/>
            <person name="Shelest E."/>
            <person name="Sherlock G."/>
            <person name="Sophianopoulou V."/>
            <person name="Squina F.M."/>
            <person name="Sun H."/>
            <person name="Susca A."/>
            <person name="Todd R.B."/>
            <person name="Tsang A."/>
            <person name="Unkles S.E."/>
            <person name="van de Wiele N."/>
            <person name="van Rossen-Uffink D."/>
            <person name="Oliveira J.V."/>
            <person name="Vesth T.C."/>
            <person name="Visser J."/>
            <person name="Yu J.-H."/>
            <person name="Zhou M."/>
            <person name="Andersen M.R."/>
            <person name="Archer D.B."/>
            <person name="Baker S.E."/>
            <person name="Benoit I."/>
            <person name="Brakhage A.A."/>
            <person name="Braus G.H."/>
            <person name="Fischer R."/>
            <person name="Frisvad J.C."/>
            <person name="Goldman G.H."/>
            <person name="Houbraken J."/>
            <person name="Oakley B."/>
            <person name="Pocsi I."/>
            <person name="Scazzocchio C."/>
            <person name="Seiboth B."/>
            <person name="vanKuyk P.A."/>
            <person name="Wortman J."/>
            <person name="Dyer P.S."/>
            <person name="Grigoriev I.V."/>
        </authorList>
    </citation>
    <scope>NUCLEOTIDE SEQUENCE [LARGE SCALE GENOMIC DNA]</scope>
    <source>
        <strain evidence="3">CBS 516.65</strain>
    </source>
</reference>
<dbReference type="OrthoDB" id="4475042at2759"/>
<name>A0A1L9VYH4_ASPGL</name>
<evidence type="ECO:0000313" key="2">
    <source>
        <dbReference type="EMBL" id="OJJ88974.1"/>
    </source>
</evidence>
<evidence type="ECO:0000256" key="1">
    <source>
        <dbReference type="SAM" id="MobiDB-lite"/>
    </source>
</evidence>
<sequence>MLSTSSSLYSSGSSTHSSNISTTTSTTSHQQQQNQQPPKQTFPIAYPPPQKAPTCFRRFTPNLLLQIQQLSTTSNKRRHIPILEVWQPSIFNTRVAKKVPKLGSGDVYVTQCEGFLHLRSSSEGRTDGERGVNVNANVDVDDKEVERMVVGVVARNAQDEGKRMVYFENGVGWEASSEKGVYRVSFRDRVLEWEKDVQGERFVLRIADSRRVRVARMSRTSVEVGSWGRRVREYLRDGLISEFGTRTKEDLDGRLCTLILTSGVWVAGQEGWINTS</sequence>
<accession>A0A1L9VYH4</accession>
<proteinExistence type="predicted"/>
<organism evidence="2 3">
    <name type="scientific">Aspergillus glaucus CBS 516.65</name>
    <dbReference type="NCBI Taxonomy" id="1160497"/>
    <lineage>
        <taxon>Eukaryota</taxon>
        <taxon>Fungi</taxon>
        <taxon>Dikarya</taxon>
        <taxon>Ascomycota</taxon>
        <taxon>Pezizomycotina</taxon>
        <taxon>Eurotiomycetes</taxon>
        <taxon>Eurotiomycetidae</taxon>
        <taxon>Eurotiales</taxon>
        <taxon>Aspergillaceae</taxon>
        <taxon>Aspergillus</taxon>
        <taxon>Aspergillus subgen. Aspergillus</taxon>
    </lineage>
</organism>
<dbReference type="AlphaFoldDB" id="A0A1L9VYH4"/>
<dbReference type="EMBL" id="KV878888">
    <property type="protein sequence ID" value="OJJ88974.1"/>
    <property type="molecule type" value="Genomic_DNA"/>
</dbReference>
<protein>
    <submittedName>
        <fullName evidence="2">Uncharacterized protein</fullName>
    </submittedName>
</protein>
<dbReference type="Proteomes" id="UP000184300">
    <property type="component" value="Unassembled WGS sequence"/>
</dbReference>
<feature type="compositionally biased region" description="Low complexity" evidence="1">
    <location>
        <begin position="1"/>
        <end position="39"/>
    </location>
</feature>
<gene>
    <name evidence="2" type="ORF">ASPGLDRAFT_40875</name>
</gene>
<keyword evidence="3" id="KW-1185">Reference proteome</keyword>